<keyword evidence="1" id="KW-0479">Metal-binding</keyword>
<protein>
    <recommendedName>
        <fullName evidence="2">Fumarylacetoacetase-like C-terminal domain-containing protein</fullName>
    </recommendedName>
</protein>
<evidence type="ECO:0000259" key="2">
    <source>
        <dbReference type="Pfam" id="PF01557"/>
    </source>
</evidence>
<dbReference type="PANTHER" id="PTHR11820">
    <property type="entry name" value="ACYLPYRUVASE"/>
    <property type="match status" value="1"/>
</dbReference>
<proteinExistence type="predicted"/>
<sequence>VPQEPLLFLKPPSSIVRDGEQIVIPKGVEEVHYEGEIGIRIGCTGRYIQEQDVWSVIDGIMPVNDVTARGIQRTENQWFKGKGFDTFCPVGEVVAITPEEFEGLSVVTRVNGNERQRGLVSQMIFSVPFLVAYISRVVTLEKGDLVVTGTPSGVGRLGPGDRVEVEVEGKVILQNRVIKESSHAKE</sequence>
<dbReference type="InterPro" id="IPR011234">
    <property type="entry name" value="Fumarylacetoacetase-like_C"/>
</dbReference>
<evidence type="ECO:0000256" key="1">
    <source>
        <dbReference type="ARBA" id="ARBA00022723"/>
    </source>
</evidence>
<dbReference type="EMBL" id="UINC01020253">
    <property type="protein sequence ID" value="SVA85212.1"/>
    <property type="molecule type" value="Genomic_DNA"/>
</dbReference>
<gene>
    <name evidence="3" type="ORF">METZ01_LOCUS138066</name>
</gene>
<accession>A0A381Z8M4</accession>
<evidence type="ECO:0000313" key="3">
    <source>
        <dbReference type="EMBL" id="SVA85212.1"/>
    </source>
</evidence>
<dbReference type="PANTHER" id="PTHR11820:SF7">
    <property type="entry name" value="ACYLPYRUVASE FAHD1, MITOCHONDRIAL"/>
    <property type="match status" value="1"/>
</dbReference>
<dbReference type="SUPFAM" id="SSF56529">
    <property type="entry name" value="FAH"/>
    <property type="match status" value="1"/>
</dbReference>
<dbReference type="AlphaFoldDB" id="A0A381Z8M4"/>
<dbReference type="GO" id="GO:0018773">
    <property type="term" value="F:acetylpyruvate hydrolase activity"/>
    <property type="evidence" value="ECO:0007669"/>
    <property type="project" value="TreeGrafter"/>
</dbReference>
<name>A0A381Z8M4_9ZZZZ</name>
<dbReference type="InterPro" id="IPR036663">
    <property type="entry name" value="Fumarylacetoacetase_C_sf"/>
</dbReference>
<feature type="domain" description="Fumarylacetoacetase-like C-terminal" evidence="2">
    <location>
        <begin position="2"/>
        <end position="177"/>
    </location>
</feature>
<dbReference type="GO" id="GO:0046872">
    <property type="term" value="F:metal ion binding"/>
    <property type="evidence" value="ECO:0007669"/>
    <property type="project" value="UniProtKB-KW"/>
</dbReference>
<reference evidence="3" key="1">
    <citation type="submission" date="2018-05" db="EMBL/GenBank/DDBJ databases">
        <authorList>
            <person name="Lanie J.A."/>
            <person name="Ng W.-L."/>
            <person name="Kazmierczak K.M."/>
            <person name="Andrzejewski T.M."/>
            <person name="Davidsen T.M."/>
            <person name="Wayne K.J."/>
            <person name="Tettelin H."/>
            <person name="Glass J.I."/>
            <person name="Rusch D."/>
            <person name="Podicherti R."/>
            <person name="Tsui H.-C.T."/>
            <person name="Winkler M.E."/>
        </authorList>
    </citation>
    <scope>NUCLEOTIDE SEQUENCE</scope>
</reference>
<dbReference type="Pfam" id="PF01557">
    <property type="entry name" value="FAA_hydrolase"/>
    <property type="match status" value="1"/>
</dbReference>
<organism evidence="3">
    <name type="scientific">marine metagenome</name>
    <dbReference type="NCBI Taxonomy" id="408172"/>
    <lineage>
        <taxon>unclassified sequences</taxon>
        <taxon>metagenomes</taxon>
        <taxon>ecological metagenomes</taxon>
    </lineage>
</organism>
<feature type="non-terminal residue" evidence="3">
    <location>
        <position position="1"/>
    </location>
</feature>
<dbReference type="Gene3D" id="3.90.850.10">
    <property type="entry name" value="Fumarylacetoacetase-like, C-terminal domain"/>
    <property type="match status" value="1"/>
</dbReference>